<dbReference type="SUPFAM" id="SSF54928">
    <property type="entry name" value="RNA-binding domain, RBD"/>
    <property type="match status" value="1"/>
</dbReference>
<dbReference type="GO" id="GO:0016567">
    <property type="term" value="P:protein ubiquitination"/>
    <property type="evidence" value="ECO:0007669"/>
    <property type="project" value="UniProtKB-UniPathway"/>
</dbReference>
<evidence type="ECO:0000313" key="12">
    <source>
        <dbReference type="EMBL" id="VDM43884.1"/>
    </source>
</evidence>
<evidence type="ECO:0000313" key="14">
    <source>
        <dbReference type="WBParaSite" id="TCNE_0001256301-mRNA-1"/>
    </source>
</evidence>
<dbReference type="InterPro" id="IPR001810">
    <property type="entry name" value="F-box_dom"/>
</dbReference>
<dbReference type="SUPFAM" id="SSF53335">
    <property type="entry name" value="S-adenosyl-L-methionine-dependent methyltransferases"/>
    <property type="match status" value="1"/>
</dbReference>
<reference evidence="14" key="1">
    <citation type="submission" date="2016-06" db="UniProtKB">
        <authorList>
            <consortium name="WormBaseParasite"/>
        </authorList>
    </citation>
    <scope>IDENTIFICATION</scope>
</reference>
<evidence type="ECO:0000256" key="4">
    <source>
        <dbReference type="ARBA" id="ARBA00022490"/>
    </source>
</evidence>
<dbReference type="EMBL" id="UYWY01021323">
    <property type="protein sequence ID" value="VDM43884.1"/>
    <property type="molecule type" value="Genomic_DNA"/>
</dbReference>
<dbReference type="InterPro" id="IPR041698">
    <property type="entry name" value="Methyltransf_25"/>
</dbReference>
<dbReference type="PANTHER" id="PTHR13123">
    <property type="entry name" value="LD30288P"/>
    <property type="match status" value="1"/>
</dbReference>
<dbReference type="Pfam" id="PF00076">
    <property type="entry name" value="RRM_1"/>
    <property type="match status" value="1"/>
</dbReference>
<evidence type="ECO:0000259" key="11">
    <source>
        <dbReference type="PROSITE" id="PS50181"/>
    </source>
</evidence>
<dbReference type="InterPro" id="IPR035979">
    <property type="entry name" value="RBD_domain_sf"/>
</dbReference>
<evidence type="ECO:0000256" key="2">
    <source>
        <dbReference type="ARBA" id="ARBA00004496"/>
    </source>
</evidence>
<evidence type="ECO:0000256" key="6">
    <source>
        <dbReference type="ARBA" id="ARBA00022884"/>
    </source>
</evidence>
<dbReference type="InterPro" id="IPR000504">
    <property type="entry name" value="RRM_dom"/>
</dbReference>
<accession>A0A183UVP3</accession>
<dbReference type="InterPro" id="IPR012677">
    <property type="entry name" value="Nucleotide-bd_a/b_plait_sf"/>
</dbReference>
<dbReference type="WBParaSite" id="TCNE_0001256301-mRNA-1">
    <property type="protein sequence ID" value="TCNE_0001256301-mRNA-1"/>
    <property type="gene ID" value="TCNE_0001256301"/>
</dbReference>
<keyword evidence="4" id="KW-0963">Cytoplasm</keyword>
<keyword evidence="7" id="KW-0539">Nucleus</keyword>
<evidence type="ECO:0000256" key="8">
    <source>
        <dbReference type="PROSITE-ProRule" id="PRU00176"/>
    </source>
</evidence>
<proteinExistence type="predicted"/>
<reference evidence="12 13" key="2">
    <citation type="submission" date="2018-11" db="EMBL/GenBank/DDBJ databases">
        <authorList>
            <consortium name="Pathogen Informatics"/>
        </authorList>
    </citation>
    <scope>NUCLEOTIDE SEQUENCE [LARGE SCALE GENOMIC DNA]</scope>
</reference>
<evidence type="ECO:0000256" key="3">
    <source>
        <dbReference type="ARBA" id="ARBA00004906"/>
    </source>
</evidence>
<dbReference type="GO" id="GO:0005634">
    <property type="term" value="C:nucleus"/>
    <property type="evidence" value="ECO:0007669"/>
    <property type="project" value="UniProtKB-SubCell"/>
</dbReference>
<evidence type="ECO:0000313" key="13">
    <source>
        <dbReference type="Proteomes" id="UP000050794"/>
    </source>
</evidence>
<dbReference type="FunFam" id="3.30.70.330:FF:000311">
    <property type="entry name" value="polyadenylate-binding protein 2"/>
    <property type="match status" value="1"/>
</dbReference>
<dbReference type="PROSITE" id="PS50181">
    <property type="entry name" value="FBOX"/>
    <property type="match status" value="1"/>
</dbReference>
<dbReference type="UniPathway" id="UPA00143"/>
<evidence type="ECO:0000256" key="7">
    <source>
        <dbReference type="ARBA" id="ARBA00023242"/>
    </source>
</evidence>
<dbReference type="Gene3D" id="3.30.70.330">
    <property type="match status" value="1"/>
</dbReference>
<gene>
    <name evidence="12" type="ORF">TCNE_LOCUS12563</name>
</gene>
<dbReference type="Gene3D" id="3.40.50.150">
    <property type="entry name" value="Vaccinia Virus protein VP39"/>
    <property type="match status" value="1"/>
</dbReference>
<dbReference type="Pfam" id="PF13649">
    <property type="entry name" value="Methyltransf_25"/>
    <property type="match status" value="1"/>
</dbReference>
<feature type="region of interest" description="Disordered" evidence="9">
    <location>
        <begin position="1"/>
        <end position="40"/>
    </location>
</feature>
<dbReference type="InterPro" id="IPR036047">
    <property type="entry name" value="F-box-like_dom_sf"/>
</dbReference>
<dbReference type="InterPro" id="IPR040394">
    <property type="entry name" value="FBX25/32"/>
</dbReference>
<protein>
    <submittedName>
        <fullName evidence="14">RRM domain-containing protein</fullName>
    </submittedName>
</protein>
<keyword evidence="6 8" id="KW-0694">RNA-binding</keyword>
<dbReference type="AlphaFoldDB" id="A0A183UVP3"/>
<dbReference type="GO" id="GO:0005737">
    <property type="term" value="C:cytoplasm"/>
    <property type="evidence" value="ECO:0007669"/>
    <property type="project" value="UniProtKB-SubCell"/>
</dbReference>
<dbReference type="PROSITE" id="PS50102">
    <property type="entry name" value="RRM"/>
    <property type="match status" value="1"/>
</dbReference>
<dbReference type="CDD" id="cd12550">
    <property type="entry name" value="RRM_II_PABPN1"/>
    <property type="match status" value="1"/>
</dbReference>
<evidence type="ECO:0000256" key="9">
    <source>
        <dbReference type="SAM" id="MobiDB-lite"/>
    </source>
</evidence>
<dbReference type="GO" id="GO:0003723">
    <property type="term" value="F:RNA binding"/>
    <property type="evidence" value="ECO:0007669"/>
    <property type="project" value="UniProtKB-UniRule"/>
</dbReference>
<name>A0A183UVP3_TOXCA</name>
<dbReference type="InterPro" id="IPR029063">
    <property type="entry name" value="SAM-dependent_MTases_sf"/>
</dbReference>
<dbReference type="SMART" id="SM00360">
    <property type="entry name" value="RRM"/>
    <property type="match status" value="1"/>
</dbReference>
<feature type="domain" description="RRM" evidence="10">
    <location>
        <begin position="91"/>
        <end position="168"/>
    </location>
</feature>
<dbReference type="SUPFAM" id="SSF81383">
    <property type="entry name" value="F-box domain"/>
    <property type="match status" value="1"/>
</dbReference>
<evidence type="ECO:0000256" key="5">
    <source>
        <dbReference type="ARBA" id="ARBA00022786"/>
    </source>
</evidence>
<feature type="compositionally biased region" description="Polar residues" evidence="9">
    <location>
        <begin position="535"/>
        <end position="557"/>
    </location>
</feature>
<keyword evidence="13" id="KW-1185">Reference proteome</keyword>
<comment type="subcellular location">
    <subcellularLocation>
        <location evidence="2">Cytoplasm</location>
    </subcellularLocation>
    <subcellularLocation>
        <location evidence="1">Nucleus</location>
    </subcellularLocation>
</comment>
<feature type="domain" description="F-box" evidence="11">
    <location>
        <begin position="703"/>
        <end position="751"/>
    </location>
</feature>
<sequence length="833" mass="94599">MADASGEDGDLRLEEDDLLDGASDLAASGDHMSEDPDMEALTNRMKEIEEEAQLIRQMQNDVEKQMNMSSSSSLTSSTLASMEEKIEADSRSIYVGNVDYCSTAEELESHFHGCGSVNRVTILTDKYTGHPKGFAYIEFADKESVQTAMALDESLFRGRQIKVCPKRTNRPGVSTTNRPPRARGRGGARVIVKYIYGGGYRGARSRPPRWDRGEKTRANTYLQMGSNLRYKEESYWSERFKKEESFEWIADWEEFSHLVLPHLKNEHRILHVGCGNSRLSFDLYELGFHNLTNVDFSRTLIEKCSRAYPHMRWICDDMRTLACLPKCSFDVVIEKASIEALTVDEKSPWNYSKCGVANIDAVFNAIYGVLVKGGIYFSVSYTQPHFRVPLIIRNRQWSCCVDQFGHYFHYFCYRMKKGDTPNWSDLERYLRASSHRQVWALATAGQVGSTRKHLVWFDRAAQCSKSSSSRRVYGVMPFIGKDWRDPGEAWIRCAHTDGWEQMKLRPIQMSAVETFSASAQSSRCSSPIKLERVDSATSLSSNDENGFSRSDAQQSGSESDDWIPHCYIKKGKSKEFIGCTSMSEAFHRLNLARAVRDIRKFNYISKVVQILVQEKLHNLSATARKSLLAIIQAMVLLSIEQDVHISTARSLVRDFATGLGLGVEGHLCGSPKLISKQMGTASDLLELISERKLRTLADSEEGSMTFMDLPREILSIILRKLPDYTSLLEVAEAHETLKAIVQGESKVWSTLCQFHFSQQQIEKHLSNSNGSWRHTFFELKKFYGLRVAYADLIHLCCHCRAMFWKDHGHPCLSDDAPSVSVMPEQFVDMLLFL</sequence>
<dbReference type="GO" id="GO:0019005">
    <property type="term" value="C:SCF ubiquitin ligase complex"/>
    <property type="evidence" value="ECO:0007669"/>
    <property type="project" value="TreeGrafter"/>
</dbReference>
<evidence type="ECO:0000256" key="1">
    <source>
        <dbReference type="ARBA" id="ARBA00004123"/>
    </source>
</evidence>
<comment type="pathway">
    <text evidence="3">Protein modification; protein ubiquitination.</text>
</comment>
<feature type="region of interest" description="Disordered" evidence="9">
    <location>
        <begin position="535"/>
        <end position="559"/>
    </location>
</feature>
<feature type="compositionally biased region" description="Low complexity" evidence="9">
    <location>
        <begin position="20"/>
        <end position="30"/>
    </location>
</feature>
<dbReference type="PANTHER" id="PTHR13123:SF7">
    <property type="entry name" value="LD30288P"/>
    <property type="match status" value="1"/>
</dbReference>
<feature type="compositionally biased region" description="Acidic residues" evidence="9">
    <location>
        <begin position="1"/>
        <end position="19"/>
    </location>
</feature>
<keyword evidence="5" id="KW-0833">Ubl conjugation pathway</keyword>
<dbReference type="Proteomes" id="UP000050794">
    <property type="component" value="Unassembled WGS sequence"/>
</dbReference>
<organism evidence="13 14">
    <name type="scientific">Toxocara canis</name>
    <name type="common">Canine roundworm</name>
    <dbReference type="NCBI Taxonomy" id="6265"/>
    <lineage>
        <taxon>Eukaryota</taxon>
        <taxon>Metazoa</taxon>
        <taxon>Ecdysozoa</taxon>
        <taxon>Nematoda</taxon>
        <taxon>Chromadorea</taxon>
        <taxon>Rhabditida</taxon>
        <taxon>Spirurina</taxon>
        <taxon>Ascaridomorpha</taxon>
        <taxon>Ascaridoidea</taxon>
        <taxon>Toxocaridae</taxon>
        <taxon>Toxocara</taxon>
    </lineage>
</organism>
<evidence type="ECO:0000259" key="10">
    <source>
        <dbReference type="PROSITE" id="PS50102"/>
    </source>
</evidence>
<dbReference type="CDD" id="cd02440">
    <property type="entry name" value="AdoMet_MTases"/>
    <property type="match status" value="1"/>
</dbReference>